<dbReference type="PROSITE" id="PS50805">
    <property type="entry name" value="KRAB"/>
    <property type="match status" value="1"/>
</dbReference>
<dbReference type="InterPro" id="IPR050169">
    <property type="entry name" value="Krueppel_C2H2_ZnF"/>
</dbReference>
<evidence type="ECO:0000313" key="5">
    <source>
        <dbReference type="Proteomes" id="UP000694393"/>
    </source>
</evidence>
<dbReference type="SUPFAM" id="SSF109640">
    <property type="entry name" value="KRAB domain (Kruppel-associated box)"/>
    <property type="match status" value="1"/>
</dbReference>
<dbReference type="GO" id="GO:0006355">
    <property type="term" value="P:regulation of DNA-templated transcription"/>
    <property type="evidence" value="ECO:0007669"/>
    <property type="project" value="InterPro"/>
</dbReference>
<reference evidence="4" key="2">
    <citation type="submission" date="2025-09" db="UniProtKB">
        <authorList>
            <consortium name="Ensembl"/>
        </authorList>
    </citation>
    <scope>IDENTIFICATION</scope>
</reference>
<proteinExistence type="predicted"/>
<dbReference type="PANTHER" id="PTHR23232:SF142">
    <property type="entry name" value="GASTRULA ZINC FINGER PROTEIN XLCGF57.1-LIKE-RELATED"/>
    <property type="match status" value="1"/>
</dbReference>
<dbReference type="AlphaFoldDB" id="A0A8C8SFL8"/>
<evidence type="ECO:0000313" key="4">
    <source>
        <dbReference type="Ensembl" id="ENSPCEP00000020962.1"/>
    </source>
</evidence>
<dbReference type="Pfam" id="PF01352">
    <property type="entry name" value="KRAB"/>
    <property type="match status" value="1"/>
</dbReference>
<accession>A0A8C8SFL8</accession>
<dbReference type="Ensembl" id="ENSPCET00000021691.1">
    <property type="protein sequence ID" value="ENSPCEP00000020962.1"/>
    <property type="gene ID" value="ENSPCEG00000016162.1"/>
</dbReference>
<keyword evidence="5" id="KW-1185">Reference proteome</keyword>
<evidence type="ECO:0000259" key="3">
    <source>
        <dbReference type="PROSITE" id="PS50805"/>
    </source>
</evidence>
<protein>
    <recommendedName>
        <fullName evidence="3">KRAB domain-containing protein</fullName>
    </recommendedName>
</protein>
<dbReference type="InterPro" id="IPR001909">
    <property type="entry name" value="KRAB"/>
</dbReference>
<sequence>MPVTFEDVAVCFTQGQGTLLNLGQRALYEDVIRENYENVMSLGFSIPKPELIVHLERGGGWKSTLIRHERIHTGERPYK</sequence>
<dbReference type="Proteomes" id="UP000694393">
    <property type="component" value="Unplaced"/>
</dbReference>
<dbReference type="PANTHER" id="PTHR23232">
    <property type="entry name" value="KRAB DOMAIN C2H2 ZINC FINGER"/>
    <property type="match status" value="1"/>
</dbReference>
<dbReference type="SMART" id="SM00349">
    <property type="entry name" value="KRAB"/>
    <property type="match status" value="1"/>
</dbReference>
<dbReference type="FunFam" id="3.30.160.60:FF:002402">
    <property type="entry name" value="Zinc finger protein 347"/>
    <property type="match status" value="1"/>
</dbReference>
<dbReference type="InterPro" id="IPR036051">
    <property type="entry name" value="KRAB_dom_sf"/>
</dbReference>
<feature type="domain" description="KRAB" evidence="3">
    <location>
        <begin position="3"/>
        <end position="73"/>
    </location>
</feature>
<organism evidence="4 5">
    <name type="scientific">Pelusios castaneus</name>
    <name type="common">West African mud turtle</name>
    <dbReference type="NCBI Taxonomy" id="367368"/>
    <lineage>
        <taxon>Eukaryota</taxon>
        <taxon>Metazoa</taxon>
        <taxon>Chordata</taxon>
        <taxon>Craniata</taxon>
        <taxon>Vertebrata</taxon>
        <taxon>Euteleostomi</taxon>
        <taxon>Archelosauria</taxon>
        <taxon>Testudinata</taxon>
        <taxon>Testudines</taxon>
        <taxon>Pleurodira</taxon>
        <taxon>Pelomedusidae</taxon>
        <taxon>Pelusios</taxon>
    </lineage>
</organism>
<dbReference type="Gene3D" id="3.30.160.60">
    <property type="entry name" value="Classic Zinc Finger"/>
    <property type="match status" value="1"/>
</dbReference>
<dbReference type="CDD" id="cd07765">
    <property type="entry name" value="KRAB_A-box"/>
    <property type="match status" value="1"/>
</dbReference>
<dbReference type="Gene3D" id="6.10.140.140">
    <property type="match status" value="1"/>
</dbReference>
<keyword evidence="1" id="KW-0479">Metal-binding</keyword>
<reference evidence="4" key="1">
    <citation type="submission" date="2025-08" db="UniProtKB">
        <authorList>
            <consortium name="Ensembl"/>
        </authorList>
    </citation>
    <scope>IDENTIFICATION</scope>
</reference>
<evidence type="ECO:0000256" key="1">
    <source>
        <dbReference type="ARBA" id="ARBA00022723"/>
    </source>
</evidence>
<evidence type="ECO:0000256" key="2">
    <source>
        <dbReference type="ARBA" id="ARBA00022737"/>
    </source>
</evidence>
<dbReference type="GO" id="GO:0046872">
    <property type="term" value="F:metal ion binding"/>
    <property type="evidence" value="ECO:0007669"/>
    <property type="project" value="UniProtKB-KW"/>
</dbReference>
<name>A0A8C8SFL8_9SAUR</name>
<keyword evidence="2" id="KW-0677">Repeat</keyword>